<reference evidence="1 2" key="1">
    <citation type="journal article" date="2014" name="Nature">
        <title>The genome of the recently domesticated crop plant sugar beet (Beta vulgaris).</title>
        <authorList>
            <person name="Dohm J.C."/>
            <person name="Minoche A.E."/>
            <person name="Holtgrawe D."/>
            <person name="Capella-Gutierrez S."/>
            <person name="Zakrzewski F."/>
            <person name="Tafer H."/>
            <person name="Rupp O."/>
            <person name="Sorensen T.R."/>
            <person name="Stracke R."/>
            <person name="Reinhardt R."/>
            <person name="Goesmann A."/>
            <person name="Kraft T."/>
            <person name="Schulz B."/>
            <person name="Stadler P.F."/>
            <person name="Schmidt T."/>
            <person name="Gabaldon T."/>
            <person name="Lehrach H."/>
            <person name="Weisshaar B."/>
            <person name="Himmelbauer H."/>
        </authorList>
    </citation>
    <scope>NUCLEOTIDE SEQUENCE [LARGE SCALE GENOMIC DNA]</scope>
    <source>
        <tissue evidence="1">Taproot</tissue>
    </source>
</reference>
<evidence type="ECO:0000313" key="1">
    <source>
        <dbReference type="EMBL" id="KMS93469.1"/>
    </source>
</evidence>
<organism evidence="1 2">
    <name type="scientific">Beta vulgaris subsp. vulgaris</name>
    <name type="common">Beet</name>
    <dbReference type="NCBI Taxonomy" id="3555"/>
    <lineage>
        <taxon>Eukaryota</taxon>
        <taxon>Viridiplantae</taxon>
        <taxon>Streptophyta</taxon>
        <taxon>Embryophyta</taxon>
        <taxon>Tracheophyta</taxon>
        <taxon>Spermatophyta</taxon>
        <taxon>Magnoliopsida</taxon>
        <taxon>eudicotyledons</taxon>
        <taxon>Gunneridae</taxon>
        <taxon>Pentapetalae</taxon>
        <taxon>Caryophyllales</taxon>
        <taxon>Chenopodiaceae</taxon>
        <taxon>Betoideae</taxon>
        <taxon>Beta</taxon>
    </lineage>
</organism>
<dbReference type="Proteomes" id="UP000035740">
    <property type="component" value="Unassembled WGS sequence"/>
</dbReference>
<name>A0A0J8AXB2_BETVV</name>
<proteinExistence type="predicted"/>
<gene>
    <name evidence="1" type="ORF">BVRB_031160</name>
</gene>
<evidence type="ECO:0000313" key="2">
    <source>
        <dbReference type="Proteomes" id="UP000035740"/>
    </source>
</evidence>
<feature type="non-terminal residue" evidence="1">
    <location>
        <position position="1"/>
    </location>
</feature>
<accession>A0A0J8AXB2</accession>
<dbReference type="AlphaFoldDB" id="A0A0J8AXB2"/>
<dbReference type="Gramene" id="KMS93469">
    <property type="protein sequence ID" value="KMS93469"/>
    <property type="gene ID" value="BVRB_031160"/>
</dbReference>
<keyword evidence="2" id="KW-1185">Reference proteome</keyword>
<sequence>SFLWLLRHERTEDALCAFGISVTVMTMEASSQPSSQPSHVSEYIQEILERRAFMLLDTVPTMKQKKESEIGLALSAKIVQNCHQQIRLLEKCAAADRANDEDCQNAQIIASECANSTSEKAIDSLIRDYSSNGQCSNAFAKVAESPGDSQSFESLLHCCAQRHLDSLANQFEFDSQPNSDFKN</sequence>
<protein>
    <submittedName>
        <fullName evidence="1">Uncharacterized protein</fullName>
    </submittedName>
</protein>
<dbReference type="EMBL" id="KQ102435">
    <property type="protein sequence ID" value="KMS93469.1"/>
    <property type="molecule type" value="Genomic_DNA"/>
</dbReference>